<sequence length="321" mass="32284">MRRAAAAVALAAALAGFAGCGSGGTGGSAGTDRRATASATDRRRPPSGPAIVAAMAALPGGGLRTGELTTGVVRDLDAAARPVGPVLTRVPVSTGGQRGLLGLAVVPGGPTYAAYTERGGRRRLVVAQILPGPVRRVWTGPPSTDLADGGHLALLGVRLVVGVGDLQDPARTPDAATPNGKLLSLDPAGPPSQRPLVLSRGWNNPYAFVPYPGTGGPGVLVADNAPGTRPERIARGDAGGGAPQDVTNLPRRVAPSGLAVLTPTQVAVCGVRSGRLERYRRRGGRWVAAGTISRRCAFGATALTSGRLAVSTAAGVRTVRP</sequence>
<feature type="signal peptide" evidence="2">
    <location>
        <begin position="1"/>
        <end position="20"/>
    </location>
</feature>
<protein>
    <submittedName>
        <fullName evidence="3">PQQ-dependent sugar dehydrogenase</fullName>
    </submittedName>
</protein>
<dbReference type="SUPFAM" id="SSF101898">
    <property type="entry name" value="NHL repeat"/>
    <property type="match status" value="1"/>
</dbReference>
<keyword evidence="2" id="KW-0732">Signal</keyword>
<dbReference type="RefSeq" id="WP_254573487.1">
    <property type="nucleotide sequence ID" value="NZ_CP098502.1"/>
</dbReference>
<name>A0ABY5E160_9ACTN</name>
<gene>
    <name evidence="3" type="ORF">NBH00_11630</name>
</gene>
<reference evidence="3 4" key="1">
    <citation type="submission" date="2022-06" db="EMBL/GenBank/DDBJ databases">
        <title>Paraconexibacter antarcticus.</title>
        <authorList>
            <person name="Kim C.S."/>
        </authorList>
    </citation>
    <scope>NUCLEOTIDE SEQUENCE [LARGE SCALE GENOMIC DNA]</scope>
    <source>
        <strain evidence="3 4">02-257</strain>
    </source>
</reference>
<feature type="compositionally biased region" description="Basic and acidic residues" evidence="1">
    <location>
        <begin position="31"/>
        <end position="44"/>
    </location>
</feature>
<feature type="region of interest" description="Disordered" evidence="1">
    <location>
        <begin position="170"/>
        <end position="190"/>
    </location>
</feature>
<evidence type="ECO:0000313" key="3">
    <source>
        <dbReference type="EMBL" id="UTI66832.1"/>
    </source>
</evidence>
<evidence type="ECO:0000256" key="1">
    <source>
        <dbReference type="SAM" id="MobiDB-lite"/>
    </source>
</evidence>
<evidence type="ECO:0000313" key="4">
    <source>
        <dbReference type="Proteomes" id="UP001056035"/>
    </source>
</evidence>
<feature type="region of interest" description="Disordered" evidence="1">
    <location>
        <begin position="24"/>
        <end position="48"/>
    </location>
</feature>
<feature type="chain" id="PRO_5046368383" evidence="2">
    <location>
        <begin position="21"/>
        <end position="321"/>
    </location>
</feature>
<organism evidence="3 4">
    <name type="scientific">Paraconexibacter antarcticus</name>
    <dbReference type="NCBI Taxonomy" id="2949664"/>
    <lineage>
        <taxon>Bacteria</taxon>
        <taxon>Bacillati</taxon>
        <taxon>Actinomycetota</taxon>
        <taxon>Thermoleophilia</taxon>
        <taxon>Solirubrobacterales</taxon>
        <taxon>Paraconexibacteraceae</taxon>
        <taxon>Paraconexibacter</taxon>
    </lineage>
</organism>
<proteinExistence type="predicted"/>
<dbReference type="Proteomes" id="UP001056035">
    <property type="component" value="Chromosome"/>
</dbReference>
<dbReference type="PROSITE" id="PS51257">
    <property type="entry name" value="PROKAR_LIPOPROTEIN"/>
    <property type="match status" value="1"/>
</dbReference>
<accession>A0ABY5E160</accession>
<evidence type="ECO:0000256" key="2">
    <source>
        <dbReference type="SAM" id="SignalP"/>
    </source>
</evidence>
<keyword evidence="4" id="KW-1185">Reference proteome</keyword>
<dbReference type="InterPro" id="IPR011042">
    <property type="entry name" value="6-blade_b-propeller_TolB-like"/>
</dbReference>
<dbReference type="Gene3D" id="2.120.10.30">
    <property type="entry name" value="TolB, C-terminal domain"/>
    <property type="match status" value="1"/>
</dbReference>
<dbReference type="EMBL" id="CP098502">
    <property type="protein sequence ID" value="UTI66832.1"/>
    <property type="molecule type" value="Genomic_DNA"/>
</dbReference>